<proteinExistence type="predicted"/>
<reference evidence="4" key="1">
    <citation type="submission" date="2023-07" db="EMBL/GenBank/DDBJ databases">
        <title>Dyadobacter sp. nov 'subterranea' isolated from contaminted grondwater.</title>
        <authorList>
            <person name="Szabo I."/>
            <person name="Al-Omari J."/>
            <person name="Szerdahelyi S.G."/>
            <person name="Rado J."/>
        </authorList>
    </citation>
    <scope>NUCLEOTIDE SEQUENCE [LARGE SCALE GENOMIC DNA]</scope>
    <source>
        <strain evidence="4">UP-52</strain>
    </source>
</reference>
<keyword evidence="1" id="KW-0732">Signal</keyword>
<dbReference type="Pfam" id="PF13595">
    <property type="entry name" value="DUF4138"/>
    <property type="match status" value="1"/>
</dbReference>
<evidence type="ECO:0000256" key="1">
    <source>
        <dbReference type="SAM" id="SignalP"/>
    </source>
</evidence>
<evidence type="ECO:0000313" key="3">
    <source>
        <dbReference type="EMBL" id="MBE9462064.1"/>
    </source>
</evidence>
<dbReference type="InterPro" id="IPR022298">
    <property type="entry name" value="Conjug_transposon_TraN"/>
</dbReference>
<sequence length="278" mass="31037">MKNSLAKAAGLCLLAISSAASAQDVQLFSIAPFPIEITYNKTVNLIFPFAVKSVDKGSRDILAQKAKGVENILQLKAARKDFEQTNLTAITSDGKLYSFVVSYQQQPLRLNIELIQTDSRSSQTRALLSDQRNEAFLKNLASRAAIEQSHLYHIKDSAHKARLVLSGLYTADDVLFYRLSIDNRSNISYEIESLRFFISDKKQVKRAAAQQTEIIPLYVHDHTGKIQARQSSQLVFALPKFTTSDAKQLTIELMEKNGGRHLRLAVQNSTIVNAKPIL</sequence>
<feature type="signal peptide" evidence="1">
    <location>
        <begin position="1"/>
        <end position="22"/>
    </location>
</feature>
<evidence type="ECO:0000313" key="4">
    <source>
        <dbReference type="Proteomes" id="UP000634134"/>
    </source>
</evidence>
<dbReference type="PROSITE" id="PS51350">
    <property type="entry name" value="PTS_HPR_DOM"/>
    <property type="match status" value="1"/>
</dbReference>
<dbReference type="RefSeq" id="WP_194120295.1">
    <property type="nucleotide sequence ID" value="NZ_JACYGY010000001.1"/>
</dbReference>
<protein>
    <submittedName>
        <fullName evidence="3">Conjugative transposon protein TraN</fullName>
    </submittedName>
</protein>
<dbReference type="InterPro" id="IPR000032">
    <property type="entry name" value="HPr-like"/>
</dbReference>
<organism evidence="3 4">
    <name type="scientific">Dyadobacter subterraneus</name>
    <dbReference type="NCBI Taxonomy" id="2773304"/>
    <lineage>
        <taxon>Bacteria</taxon>
        <taxon>Pseudomonadati</taxon>
        <taxon>Bacteroidota</taxon>
        <taxon>Cytophagia</taxon>
        <taxon>Cytophagales</taxon>
        <taxon>Spirosomataceae</taxon>
        <taxon>Dyadobacter</taxon>
    </lineage>
</organism>
<dbReference type="EMBL" id="JACYGY010000001">
    <property type="protein sequence ID" value="MBE9462064.1"/>
    <property type="molecule type" value="Genomic_DNA"/>
</dbReference>
<gene>
    <name evidence="3" type="primary">traN</name>
    <name evidence="3" type="ORF">IEE83_09240</name>
</gene>
<keyword evidence="4" id="KW-1185">Reference proteome</keyword>
<comment type="caution">
    <text evidence="3">The sequence shown here is derived from an EMBL/GenBank/DDBJ whole genome shotgun (WGS) entry which is preliminary data.</text>
</comment>
<feature type="chain" id="PRO_5046698084" evidence="1">
    <location>
        <begin position="23"/>
        <end position="278"/>
    </location>
</feature>
<evidence type="ECO:0000259" key="2">
    <source>
        <dbReference type="PROSITE" id="PS51350"/>
    </source>
</evidence>
<dbReference type="NCBIfam" id="TIGR03780">
    <property type="entry name" value="Bac_Flav_CT_N"/>
    <property type="match status" value="1"/>
</dbReference>
<name>A0ABR9WCU7_9BACT</name>
<accession>A0ABR9WCU7</accession>
<dbReference type="Proteomes" id="UP000634134">
    <property type="component" value="Unassembled WGS sequence"/>
</dbReference>
<feature type="domain" description="HPr" evidence="2">
    <location>
        <begin position="208"/>
        <end position="278"/>
    </location>
</feature>